<dbReference type="Pfam" id="PF08669">
    <property type="entry name" value="GCV_T_C"/>
    <property type="match status" value="1"/>
</dbReference>
<dbReference type="InterPro" id="IPR041117">
    <property type="entry name" value="SoxA_A3"/>
</dbReference>
<dbReference type="Pfam" id="PF01571">
    <property type="entry name" value="GCV_T"/>
    <property type="match status" value="1"/>
</dbReference>
<gene>
    <name evidence="7" type="ORF">MNBD_CHLOROFLEXI01-4259</name>
</gene>
<dbReference type="InterPro" id="IPR006222">
    <property type="entry name" value="GCVT_N"/>
</dbReference>
<evidence type="ECO:0000256" key="1">
    <source>
        <dbReference type="ARBA" id="ARBA00008609"/>
    </source>
</evidence>
<dbReference type="Pfam" id="PF13510">
    <property type="entry name" value="Fer2_4"/>
    <property type="match status" value="1"/>
</dbReference>
<reference evidence="7" key="1">
    <citation type="submission" date="2018-06" db="EMBL/GenBank/DDBJ databases">
        <authorList>
            <person name="Zhirakovskaya E."/>
        </authorList>
    </citation>
    <scope>NUCLEOTIDE SEQUENCE</scope>
</reference>
<evidence type="ECO:0000259" key="3">
    <source>
        <dbReference type="Pfam" id="PF01571"/>
    </source>
</evidence>
<dbReference type="PANTHER" id="PTHR43757:SF2">
    <property type="entry name" value="AMINOMETHYLTRANSFERASE, MITOCHONDRIAL"/>
    <property type="match status" value="1"/>
</dbReference>
<dbReference type="SUPFAM" id="SSF103025">
    <property type="entry name" value="Folate-binding domain"/>
    <property type="match status" value="1"/>
</dbReference>
<sequence>MSKQSKNRRIAAQPNELIDRTRTIKFTFNGKTYPAHPGDSIASALAANGVSVIGRSFKYHRPRGLHGFGNSANTTLQIGDDPSVDAWLRPLQDGLAIESVNAWPSLEQDVMSLAQMGSRFMPVGFYYKTFIRPQRLWPMYEMALRKAAGLGKLNIDAPLEKGYVKQYLHGDVVIVGAGPAGLSAAKAAADTGAQVLLFEEAAYLGGHLRYASEKLVEPVETNGLRQDQATSLLEAVAAHENIRVFTDALVAGWFEAHWLSALSGKTLYKIRGRATIFATGAVDQPLIFENNDLPGIMLGSTAQRLLHLYGVAPGDKVLVVTANEDGWQLAQDLKNVGIDVVGLVDHRASRDGLQTAVSHQDIPTFWQHTVVKAYGKKRVVAADIAPINQLTKQHNIACDTILICTAWAADNKLATLAGVKFAFDEDRREFMPASVPDGIFLAGRVAGTHGLALQIDEGALAGQQAAAYLGYCQPPDSDEETAVTHQKNNEPTRSSSLIYVAGDKKGKRFVDLDEDVTDKDIQNAIAEGYNSMQLLKRYSTLSMGPSQGRWSSVNAIHLAAKATEQSIAQTGTTTFRPPVRPVKLANLAGQMMEPVKVTPLHDWHLARGAKMMEAGVWLRPEFYGETAVEIKAVRERVGLIDISTLGKIKLTGPGVPALLNKLYINKFAKLKVGRVRYGVMVNDEGIVMDDGVTAHVDEYEWYMTTTSGGADTVYEWIQWWVQSGWGDGVHVTNVTEERTAFNLAGPRARDLLEKLTDGDLSNEVFPYMGYQELEISRIPCRLMRIGFTGELSYEIHAPAGYGRSLWETIMNAGESFNILPFGVEAQRILRLEKGHIIIGADTDALSDPFGAELGWAVKLDKDDFLGKRVLSQIAEDGPKSQLVGFTMVNAGIVPEEGLQIVQPKANTPLGLETIGWISSSRYSPTLNASIGLCWLPPKLAAQVGATITIRRNGELVEAKVHHGAFYDPDGKKLRGSVVKTRKGNNRL</sequence>
<dbReference type="GO" id="GO:0005739">
    <property type="term" value="C:mitochondrion"/>
    <property type="evidence" value="ECO:0007669"/>
    <property type="project" value="TreeGrafter"/>
</dbReference>
<comment type="similarity">
    <text evidence="1">Belongs to the GcvT family.</text>
</comment>
<evidence type="ECO:0000313" key="7">
    <source>
        <dbReference type="EMBL" id="VAW32457.1"/>
    </source>
</evidence>
<organism evidence="7">
    <name type="scientific">hydrothermal vent metagenome</name>
    <dbReference type="NCBI Taxonomy" id="652676"/>
    <lineage>
        <taxon>unclassified sequences</taxon>
        <taxon>metagenomes</taxon>
        <taxon>ecological metagenomes</taxon>
    </lineage>
</organism>
<dbReference type="PRINTS" id="PR00368">
    <property type="entry name" value="FADPNR"/>
</dbReference>
<dbReference type="InterPro" id="IPR041854">
    <property type="entry name" value="BFD-like_2Fe2S-bd_dom_sf"/>
</dbReference>
<evidence type="ECO:0000259" key="5">
    <source>
        <dbReference type="Pfam" id="PF08669"/>
    </source>
</evidence>
<evidence type="ECO:0000259" key="4">
    <source>
        <dbReference type="Pfam" id="PF07992"/>
    </source>
</evidence>
<dbReference type="Pfam" id="PF07992">
    <property type="entry name" value="Pyr_redox_2"/>
    <property type="match status" value="1"/>
</dbReference>
<dbReference type="InterPro" id="IPR013977">
    <property type="entry name" value="GcvT_C"/>
</dbReference>
<feature type="domain" description="SoxA A3" evidence="6">
    <location>
        <begin position="505"/>
        <end position="589"/>
    </location>
</feature>
<dbReference type="InterPro" id="IPR023753">
    <property type="entry name" value="FAD/NAD-binding_dom"/>
</dbReference>
<dbReference type="InterPro" id="IPR036188">
    <property type="entry name" value="FAD/NAD-bd_sf"/>
</dbReference>
<keyword evidence="2 7" id="KW-0560">Oxidoreductase</keyword>
<dbReference type="SUPFAM" id="SSF51905">
    <property type="entry name" value="FAD/NAD(P)-binding domain"/>
    <property type="match status" value="1"/>
</dbReference>
<name>A0A3B0V3K8_9ZZZZ</name>
<dbReference type="Gene3D" id="3.30.1360.120">
    <property type="entry name" value="Probable tRNA modification gtpase trme, domain 1"/>
    <property type="match status" value="1"/>
</dbReference>
<dbReference type="InterPro" id="IPR028896">
    <property type="entry name" value="GcvT/YgfZ/DmdA"/>
</dbReference>
<dbReference type="EC" id="1.5.3.1" evidence="7"/>
<dbReference type="PANTHER" id="PTHR43757">
    <property type="entry name" value="AMINOMETHYLTRANSFERASE"/>
    <property type="match status" value="1"/>
</dbReference>
<evidence type="ECO:0000259" key="6">
    <source>
        <dbReference type="Pfam" id="PF17806"/>
    </source>
</evidence>
<dbReference type="Gene3D" id="3.50.50.60">
    <property type="entry name" value="FAD/NAD(P)-binding domain"/>
    <property type="match status" value="2"/>
</dbReference>
<dbReference type="Gene3D" id="3.10.20.440">
    <property type="entry name" value="2Fe-2S iron-sulphur cluster binding domain, sarcosine oxidase, alpha subunit, N-terminal domain"/>
    <property type="match status" value="1"/>
</dbReference>
<dbReference type="Gene3D" id="1.10.10.1100">
    <property type="entry name" value="BFD-like [2Fe-2S]-binding domain"/>
    <property type="match status" value="1"/>
</dbReference>
<dbReference type="InterPro" id="IPR027266">
    <property type="entry name" value="TrmE/GcvT-like"/>
</dbReference>
<dbReference type="EMBL" id="UOEU01000359">
    <property type="protein sequence ID" value="VAW32457.1"/>
    <property type="molecule type" value="Genomic_DNA"/>
</dbReference>
<feature type="domain" description="Aminomethyltransferase C-terminal" evidence="5">
    <location>
        <begin position="881"/>
        <end position="967"/>
    </location>
</feature>
<protein>
    <submittedName>
        <fullName evidence="7">Sarcosine oxidase alpha subunit</fullName>
        <ecNumber evidence="7">1.5.3.1</ecNumber>
    </submittedName>
</protein>
<dbReference type="GO" id="GO:0008115">
    <property type="term" value="F:sarcosine oxidase activity"/>
    <property type="evidence" value="ECO:0007669"/>
    <property type="project" value="UniProtKB-EC"/>
</dbReference>
<proteinExistence type="inferred from homology"/>
<dbReference type="PRINTS" id="PR00411">
    <property type="entry name" value="PNDRDTASEI"/>
</dbReference>
<accession>A0A3B0V3K8</accession>
<dbReference type="SUPFAM" id="SSF101790">
    <property type="entry name" value="Aminomethyltransferase beta-barrel domain"/>
    <property type="match status" value="1"/>
</dbReference>
<dbReference type="Pfam" id="PF17806">
    <property type="entry name" value="SO_alpha_A3"/>
    <property type="match status" value="1"/>
</dbReference>
<dbReference type="AlphaFoldDB" id="A0A3B0V3K8"/>
<dbReference type="InterPro" id="IPR029043">
    <property type="entry name" value="GcvT/YgfZ_C"/>
</dbReference>
<evidence type="ECO:0000256" key="2">
    <source>
        <dbReference type="ARBA" id="ARBA00023002"/>
    </source>
</evidence>
<feature type="domain" description="FAD/NAD(P)-binding" evidence="4">
    <location>
        <begin position="171"/>
        <end position="446"/>
    </location>
</feature>
<feature type="domain" description="GCVT N-terminal" evidence="3">
    <location>
        <begin position="600"/>
        <end position="861"/>
    </location>
</feature>
<dbReference type="InterPro" id="IPR042204">
    <property type="entry name" value="2Fe-2S-bd_N"/>
</dbReference>